<dbReference type="AlphaFoldDB" id="A0ABD2XSA4"/>
<reference evidence="1 2" key="1">
    <citation type="journal article" date="2024" name="bioRxiv">
        <title>A reference genome for Trichogramma kaykai: A tiny desert-dwelling parasitoid wasp with competing sex-ratio distorters.</title>
        <authorList>
            <person name="Culotta J."/>
            <person name="Lindsey A.R."/>
        </authorList>
    </citation>
    <scope>NUCLEOTIDE SEQUENCE [LARGE SCALE GENOMIC DNA]</scope>
    <source>
        <strain evidence="1 2">KSX58</strain>
    </source>
</reference>
<dbReference type="EMBL" id="JBJJXI010000003">
    <property type="protein sequence ID" value="KAL3407569.1"/>
    <property type="molecule type" value="Genomic_DNA"/>
</dbReference>
<name>A0ABD2XSA4_9HYME</name>
<evidence type="ECO:0000313" key="2">
    <source>
        <dbReference type="Proteomes" id="UP001627154"/>
    </source>
</evidence>
<protein>
    <submittedName>
        <fullName evidence="1">Uncharacterized protein</fullName>
    </submittedName>
</protein>
<organism evidence="1 2">
    <name type="scientific">Trichogramma kaykai</name>
    <dbReference type="NCBI Taxonomy" id="54128"/>
    <lineage>
        <taxon>Eukaryota</taxon>
        <taxon>Metazoa</taxon>
        <taxon>Ecdysozoa</taxon>
        <taxon>Arthropoda</taxon>
        <taxon>Hexapoda</taxon>
        <taxon>Insecta</taxon>
        <taxon>Pterygota</taxon>
        <taxon>Neoptera</taxon>
        <taxon>Endopterygota</taxon>
        <taxon>Hymenoptera</taxon>
        <taxon>Apocrita</taxon>
        <taxon>Proctotrupomorpha</taxon>
        <taxon>Chalcidoidea</taxon>
        <taxon>Trichogrammatidae</taxon>
        <taxon>Trichogramma</taxon>
    </lineage>
</organism>
<sequence length="71" mass="7954">MLEVAFKDVYVRDLLNAVTLSKNLSMQSIRQISGKTLVTMQQACPKGTCAVITNSCPWSRVWFNLSATLFQ</sequence>
<dbReference type="Proteomes" id="UP001627154">
    <property type="component" value="Unassembled WGS sequence"/>
</dbReference>
<proteinExistence type="predicted"/>
<accession>A0ABD2XSA4</accession>
<comment type="caution">
    <text evidence="1">The sequence shown here is derived from an EMBL/GenBank/DDBJ whole genome shotgun (WGS) entry which is preliminary data.</text>
</comment>
<gene>
    <name evidence="1" type="ORF">TKK_000255</name>
</gene>
<evidence type="ECO:0000313" key="1">
    <source>
        <dbReference type="EMBL" id="KAL3407569.1"/>
    </source>
</evidence>
<keyword evidence="2" id="KW-1185">Reference proteome</keyword>